<feature type="transmembrane region" description="Helical" evidence="1">
    <location>
        <begin position="91"/>
        <end position="112"/>
    </location>
</feature>
<evidence type="ECO:0000313" key="2">
    <source>
        <dbReference type="EMBL" id="APC41303.1"/>
    </source>
</evidence>
<proteinExistence type="predicted"/>
<organism evidence="2 3">
    <name type="scientific">Clostridium estertheticum subsp. estertheticum</name>
    <dbReference type="NCBI Taxonomy" id="1552"/>
    <lineage>
        <taxon>Bacteria</taxon>
        <taxon>Bacillati</taxon>
        <taxon>Bacillota</taxon>
        <taxon>Clostridia</taxon>
        <taxon>Eubacteriales</taxon>
        <taxon>Clostridiaceae</taxon>
        <taxon>Clostridium</taxon>
    </lineage>
</organism>
<reference evidence="3" key="1">
    <citation type="journal article" date="2016" name="Front. Microbiol.">
        <title>Complete Genome Sequence of Clostridium estertheticum DSM 8809, a Microbe Identified in Spoiled Vacuum Packed Beef.</title>
        <authorList>
            <person name="Yu Z."/>
            <person name="Gunn L."/>
            <person name="Brennan E."/>
            <person name="Reid R."/>
            <person name="Wall P.G."/>
            <person name="Gaora O.P."/>
            <person name="Hurley D."/>
            <person name="Bolton D."/>
            <person name="Fanning S."/>
        </authorList>
    </citation>
    <scope>NUCLEOTIDE SEQUENCE [LARGE SCALE GENOMIC DNA]</scope>
    <source>
        <strain evidence="3">DSM 8809</strain>
    </source>
</reference>
<keyword evidence="3" id="KW-1185">Reference proteome</keyword>
<evidence type="ECO:0000313" key="3">
    <source>
        <dbReference type="Proteomes" id="UP000182569"/>
    </source>
</evidence>
<dbReference type="AlphaFoldDB" id="A0A1J0GJ49"/>
<keyword evidence="1" id="KW-1133">Transmembrane helix</keyword>
<accession>A0A1J0GJ49</accession>
<evidence type="ECO:0000256" key="1">
    <source>
        <dbReference type="SAM" id="Phobius"/>
    </source>
</evidence>
<dbReference type="PIRSF" id="PIRSF029895">
    <property type="entry name" value="SpoIV"/>
    <property type="match status" value="1"/>
</dbReference>
<keyword evidence="1" id="KW-0472">Membrane</keyword>
<name>A0A1J0GJ49_9CLOT</name>
<dbReference type="Proteomes" id="UP000182569">
    <property type="component" value="Chromosome"/>
</dbReference>
<keyword evidence="1" id="KW-0812">Transmembrane</keyword>
<dbReference type="InterPro" id="IPR010690">
    <property type="entry name" value="YqfD"/>
</dbReference>
<dbReference type="EMBL" id="CP015756">
    <property type="protein sequence ID" value="APC41303.1"/>
    <property type="molecule type" value="Genomic_DNA"/>
</dbReference>
<dbReference type="STRING" id="1552.A7L45_15060"/>
<sequence>MKAMNNFKKYKKGVVTMEIQSLIPEKFINLLWKNGVVVKNIRKINITTVILEVKLSDYGEISKVAKRTGTRVKIVGRSGMSFFLIKLRSRVALLIGIILFGSIIYYLSTFVWNIEINTENYISPYELRNQIKGFGVIPGMRKKNIDVYDIESKILRSNDEIMWVKARIDGIKLKVDVIERQSPPVIVSNKTPCNLIASKDGIVSRVYTTDGTAIVKDGDSVQKGDILVNGEQGKEGSVYPVHAKGEVIARTFYEQINEVPITKETRVKTGNIISNFYIKLGNKKVYLKNSLNPYKTYDKIENNNKFVHKETYYEVKVENIPANVTKTQDEIYSNILRKLDKSVRIINKIESVKKENDKYSIRVLVLAEENIATEASIVPEKNSESQKKSQ</sequence>
<dbReference type="KEGG" id="ceu:A7L45_15060"/>
<dbReference type="Pfam" id="PF06898">
    <property type="entry name" value="YqfD"/>
    <property type="match status" value="1"/>
</dbReference>
<protein>
    <submittedName>
        <fullName evidence="2">Sporulation protein YqfD</fullName>
    </submittedName>
</protein>
<dbReference type="NCBIfam" id="TIGR02876">
    <property type="entry name" value="spore_yqfD"/>
    <property type="match status" value="1"/>
</dbReference>
<gene>
    <name evidence="2" type="ORF">A7L45_15060</name>
</gene>
<dbReference type="OrthoDB" id="1640349at2"/>